<accession>A0ABP9P2Z2</accession>
<evidence type="ECO:0000313" key="3">
    <source>
        <dbReference type="EMBL" id="GAA5139677.1"/>
    </source>
</evidence>
<dbReference type="Pfam" id="PF13649">
    <property type="entry name" value="Methyltransf_25"/>
    <property type="match status" value="1"/>
</dbReference>
<organism evidence="3 4">
    <name type="scientific">Pseudonocardia adelaidensis</name>
    <dbReference type="NCBI Taxonomy" id="648754"/>
    <lineage>
        <taxon>Bacteria</taxon>
        <taxon>Bacillati</taxon>
        <taxon>Actinomycetota</taxon>
        <taxon>Actinomycetes</taxon>
        <taxon>Pseudonocardiales</taxon>
        <taxon>Pseudonocardiaceae</taxon>
        <taxon>Pseudonocardia</taxon>
    </lineage>
</organism>
<evidence type="ECO:0000256" key="1">
    <source>
        <dbReference type="SAM" id="MobiDB-lite"/>
    </source>
</evidence>
<keyword evidence="4" id="KW-1185">Reference proteome</keyword>
<evidence type="ECO:0000259" key="2">
    <source>
        <dbReference type="Pfam" id="PF13649"/>
    </source>
</evidence>
<reference evidence="4" key="1">
    <citation type="journal article" date="2019" name="Int. J. Syst. Evol. Microbiol.">
        <title>The Global Catalogue of Microorganisms (GCM) 10K type strain sequencing project: providing services to taxonomists for standard genome sequencing and annotation.</title>
        <authorList>
            <consortium name="The Broad Institute Genomics Platform"/>
            <consortium name="The Broad Institute Genome Sequencing Center for Infectious Disease"/>
            <person name="Wu L."/>
            <person name="Ma J."/>
        </authorList>
    </citation>
    <scope>NUCLEOTIDE SEQUENCE [LARGE SCALE GENOMIC DNA]</scope>
    <source>
        <strain evidence="4">JCM 18302</strain>
    </source>
</reference>
<feature type="compositionally biased region" description="Basic residues" evidence="1">
    <location>
        <begin position="154"/>
        <end position="163"/>
    </location>
</feature>
<sequence length="163" mass="17010">MEGGVGDYQEYAASAEYLHLLSGPAWPALRPRLSAALSGVTANAGPVLELGAGTGLGTDVLLDTLGNEVLAVEPSAALRGVLLARLVDGERAGRVTVFPGGATEVPLPDRIAAVVGMHMVGHLAPPERKRLWAAVRNGSRPARPWCSTCSPRPRPSRCRSSRG</sequence>
<dbReference type="InterPro" id="IPR029063">
    <property type="entry name" value="SAM-dependent_MTases_sf"/>
</dbReference>
<gene>
    <name evidence="3" type="ORF">GCM10023320_76100</name>
</gene>
<dbReference type="SUPFAM" id="SSF53335">
    <property type="entry name" value="S-adenosyl-L-methionine-dependent methyltransferases"/>
    <property type="match status" value="1"/>
</dbReference>
<proteinExistence type="predicted"/>
<protein>
    <recommendedName>
        <fullName evidence="2">Methyltransferase domain-containing protein</fullName>
    </recommendedName>
</protein>
<comment type="caution">
    <text evidence="3">The sequence shown here is derived from an EMBL/GenBank/DDBJ whole genome shotgun (WGS) entry which is preliminary data.</text>
</comment>
<dbReference type="Gene3D" id="3.40.50.150">
    <property type="entry name" value="Vaccinia Virus protein VP39"/>
    <property type="match status" value="1"/>
</dbReference>
<name>A0ABP9P2Z2_9PSEU</name>
<dbReference type="CDD" id="cd02440">
    <property type="entry name" value="AdoMet_MTases"/>
    <property type="match status" value="1"/>
</dbReference>
<dbReference type="EMBL" id="BAABJO010000044">
    <property type="protein sequence ID" value="GAA5139677.1"/>
    <property type="molecule type" value="Genomic_DNA"/>
</dbReference>
<feature type="domain" description="Methyltransferase" evidence="2">
    <location>
        <begin position="47"/>
        <end position="137"/>
    </location>
</feature>
<feature type="region of interest" description="Disordered" evidence="1">
    <location>
        <begin position="140"/>
        <end position="163"/>
    </location>
</feature>
<dbReference type="Proteomes" id="UP001500804">
    <property type="component" value="Unassembled WGS sequence"/>
</dbReference>
<evidence type="ECO:0000313" key="4">
    <source>
        <dbReference type="Proteomes" id="UP001500804"/>
    </source>
</evidence>
<dbReference type="InterPro" id="IPR041698">
    <property type="entry name" value="Methyltransf_25"/>
</dbReference>